<keyword evidence="4 7" id="KW-0812">Transmembrane</keyword>
<gene>
    <name evidence="8" type="ORF">AN188_00271</name>
    <name evidence="9" type="ORF">APG09_00778</name>
</gene>
<keyword evidence="3" id="KW-1003">Cell membrane</keyword>
<dbReference type="PANTHER" id="PTHR43663:SF1">
    <property type="entry name" value="CHROMATE TRANSPORTER"/>
    <property type="match status" value="1"/>
</dbReference>
<feature type="transmembrane region" description="Helical" evidence="7">
    <location>
        <begin position="127"/>
        <end position="146"/>
    </location>
</feature>
<comment type="caution">
    <text evidence="8">The sequence shown here is derived from an EMBL/GenBank/DDBJ whole genome shotgun (WGS) entry which is preliminary data.</text>
</comment>
<accession>A0A150JDQ5</accession>
<feature type="transmembrane region" description="Helical" evidence="7">
    <location>
        <begin position="66"/>
        <end position="90"/>
    </location>
</feature>
<keyword evidence="6 7" id="KW-0472">Membrane</keyword>
<evidence type="ECO:0000256" key="3">
    <source>
        <dbReference type="ARBA" id="ARBA00022475"/>
    </source>
</evidence>
<evidence type="ECO:0000313" key="8">
    <source>
        <dbReference type="EMBL" id="KYC55285.1"/>
    </source>
</evidence>
<evidence type="ECO:0000256" key="2">
    <source>
        <dbReference type="ARBA" id="ARBA00005262"/>
    </source>
</evidence>
<evidence type="ECO:0000256" key="7">
    <source>
        <dbReference type="SAM" id="Phobius"/>
    </source>
</evidence>
<reference evidence="8 10" key="1">
    <citation type="journal article" date="2016" name="ISME J.">
        <title>Chasing the elusive Euryarchaeota class WSA2: genomes reveal a uniquely fastidious methyl-reducing methanogen.</title>
        <authorList>
            <person name="Nobu M.K."/>
            <person name="Narihiro T."/>
            <person name="Kuroda K."/>
            <person name="Mei R."/>
            <person name="Liu W.T."/>
        </authorList>
    </citation>
    <scope>NUCLEOTIDE SEQUENCE [LARGE SCALE GENOMIC DNA]</scope>
    <source>
        <strain evidence="8">ADurb1013_Bin02101</strain>
        <strain evidence="9">ADurb1213_Bin02801</strain>
    </source>
</reference>
<dbReference type="GO" id="GO:0005886">
    <property type="term" value="C:plasma membrane"/>
    <property type="evidence" value="ECO:0007669"/>
    <property type="project" value="UniProtKB-SubCell"/>
</dbReference>
<keyword evidence="5 7" id="KW-1133">Transmembrane helix</keyword>
<evidence type="ECO:0000313" key="9">
    <source>
        <dbReference type="EMBL" id="KYC57891.1"/>
    </source>
</evidence>
<protein>
    <submittedName>
        <fullName evidence="8">Chromate transporter</fullName>
    </submittedName>
</protein>
<dbReference type="AlphaFoldDB" id="A0A150JDQ5"/>
<dbReference type="EMBL" id="LNJE01000007">
    <property type="protein sequence ID" value="KYC57891.1"/>
    <property type="molecule type" value="Genomic_DNA"/>
</dbReference>
<dbReference type="Proteomes" id="UP000092420">
    <property type="component" value="Unassembled WGS sequence"/>
</dbReference>
<dbReference type="GO" id="GO:0015109">
    <property type="term" value="F:chromate transmembrane transporter activity"/>
    <property type="evidence" value="ECO:0007669"/>
    <property type="project" value="InterPro"/>
</dbReference>
<evidence type="ECO:0000256" key="1">
    <source>
        <dbReference type="ARBA" id="ARBA00004651"/>
    </source>
</evidence>
<evidence type="ECO:0000313" key="10">
    <source>
        <dbReference type="Proteomes" id="UP000092420"/>
    </source>
</evidence>
<evidence type="ECO:0000256" key="6">
    <source>
        <dbReference type="ARBA" id="ARBA00023136"/>
    </source>
</evidence>
<accession>A0A150JIT8</accession>
<proteinExistence type="inferred from homology"/>
<feature type="transmembrane region" description="Helical" evidence="7">
    <location>
        <begin position="7"/>
        <end position="25"/>
    </location>
</feature>
<dbReference type="Pfam" id="PF02417">
    <property type="entry name" value="Chromate_transp"/>
    <property type="match status" value="1"/>
</dbReference>
<sequence>MDIFLIFLYIGAISFGGGWAVVGLIKDILVSQNYLTFNEFKEILTAAQLTPGPIAVNMATYVGYKYYGLLGAILNTFFLLIPPIMLGVTYHFLKKSIKLEKVALINSLALGTAVLVFITLYSLGFQLIINFDLKAIIIVFIIFALLVKTKIDPIFFIVVSGLIGILIS</sequence>
<evidence type="ECO:0000256" key="4">
    <source>
        <dbReference type="ARBA" id="ARBA00022692"/>
    </source>
</evidence>
<name>A0A150JDQ5_9EURY</name>
<feature type="transmembrane region" description="Helical" evidence="7">
    <location>
        <begin position="102"/>
        <end position="121"/>
    </location>
</feature>
<accession>A0A150JL65</accession>
<organism evidence="8 10">
    <name type="scientific">Candidatus Methanofastidiosum methylothiophilum</name>
    <dbReference type="NCBI Taxonomy" id="1705564"/>
    <lineage>
        <taxon>Archaea</taxon>
        <taxon>Methanobacteriati</taxon>
        <taxon>Methanobacteriota</taxon>
        <taxon>Stenosarchaea group</taxon>
        <taxon>Candidatus Methanofastidiosia</taxon>
        <taxon>Candidatus Methanofastidiosales</taxon>
        <taxon>Candidatus Methanofastidiosaceae</taxon>
        <taxon>Candidatus Methanofastidiosum</taxon>
    </lineage>
</organism>
<dbReference type="PANTHER" id="PTHR43663">
    <property type="entry name" value="CHROMATE TRANSPORT PROTEIN-RELATED"/>
    <property type="match status" value="1"/>
</dbReference>
<evidence type="ECO:0000256" key="5">
    <source>
        <dbReference type="ARBA" id="ARBA00022989"/>
    </source>
</evidence>
<dbReference type="InterPro" id="IPR003370">
    <property type="entry name" value="Chromate_transpt"/>
</dbReference>
<comment type="subcellular location">
    <subcellularLocation>
        <location evidence="1">Cell membrane</location>
        <topology evidence="1">Multi-pass membrane protein</topology>
    </subcellularLocation>
</comment>
<dbReference type="InterPro" id="IPR052518">
    <property type="entry name" value="CHR_Transporter"/>
</dbReference>
<comment type="similarity">
    <text evidence="2">Belongs to the chromate ion transporter (CHR) (TC 2.A.51) family.</text>
</comment>
<dbReference type="EMBL" id="LNJB01000002">
    <property type="protein sequence ID" value="KYC55285.1"/>
    <property type="molecule type" value="Genomic_DNA"/>
</dbReference>